<evidence type="ECO:0000313" key="3">
    <source>
        <dbReference type="Proteomes" id="UP000326924"/>
    </source>
</evidence>
<feature type="compositionally biased region" description="Pro residues" evidence="1">
    <location>
        <begin position="257"/>
        <end position="268"/>
    </location>
</feature>
<sequence>MEHHVRLLWACYCPGAARGDVLSGFPGVLSPFVFFSLCLDESARLPVCLSVRLSVWTSAAVEPACSTLAVSHCPLHVLIALPLHIPFLHHRSPRKSLEKNKKKKNGPSSASLLLLLPLPSHDPAYFLSIQAEKKNKKKIPRSPFEQIASTPATPLPQSTTFPLKRLIQPFSQLHPHHTHHYYQSYILPTPTLHLPQLRLLHLSPSRQSPVASKVVAAAATPSGSPRRTKRKAPKPQRFSTSLSVRRAATNRRQDLPTPLPQSIQPPPYTHQRGRARA</sequence>
<dbReference type="Proteomes" id="UP000326924">
    <property type="component" value="Unassembled WGS sequence"/>
</dbReference>
<protein>
    <submittedName>
        <fullName evidence="2">Uncharacterized protein</fullName>
    </submittedName>
</protein>
<keyword evidence="3" id="KW-1185">Reference proteome</keyword>
<comment type="caution">
    <text evidence="2">The sequence shown here is derived from an EMBL/GenBank/DDBJ whole genome shotgun (WGS) entry which is preliminary data.</text>
</comment>
<accession>A0A5J5EN45</accession>
<proteinExistence type="predicted"/>
<dbReference type="AlphaFoldDB" id="A0A5J5EN45"/>
<organism evidence="2 3">
    <name type="scientific">Sphaerosporella brunnea</name>
    <dbReference type="NCBI Taxonomy" id="1250544"/>
    <lineage>
        <taxon>Eukaryota</taxon>
        <taxon>Fungi</taxon>
        <taxon>Dikarya</taxon>
        <taxon>Ascomycota</taxon>
        <taxon>Pezizomycotina</taxon>
        <taxon>Pezizomycetes</taxon>
        <taxon>Pezizales</taxon>
        <taxon>Pyronemataceae</taxon>
        <taxon>Sphaerosporella</taxon>
    </lineage>
</organism>
<reference evidence="2 3" key="1">
    <citation type="submission" date="2019-09" db="EMBL/GenBank/DDBJ databases">
        <title>Draft genome of the ectomycorrhizal ascomycete Sphaerosporella brunnea.</title>
        <authorList>
            <consortium name="DOE Joint Genome Institute"/>
            <person name="Benucci G.M."/>
            <person name="Marozzi G."/>
            <person name="Antonielli L."/>
            <person name="Sanchez S."/>
            <person name="Marco P."/>
            <person name="Wang X."/>
            <person name="Falini L.B."/>
            <person name="Barry K."/>
            <person name="Haridas S."/>
            <person name="Lipzen A."/>
            <person name="Labutti K."/>
            <person name="Grigoriev I.V."/>
            <person name="Murat C."/>
            <person name="Martin F."/>
            <person name="Albertini E."/>
            <person name="Donnini D."/>
            <person name="Bonito G."/>
        </authorList>
    </citation>
    <scope>NUCLEOTIDE SEQUENCE [LARGE SCALE GENOMIC DNA]</scope>
    <source>
        <strain evidence="2 3">Sb_GMNB300</strain>
    </source>
</reference>
<feature type="region of interest" description="Disordered" evidence="1">
    <location>
        <begin position="211"/>
        <end position="277"/>
    </location>
</feature>
<evidence type="ECO:0000256" key="1">
    <source>
        <dbReference type="SAM" id="MobiDB-lite"/>
    </source>
</evidence>
<dbReference type="EMBL" id="VXIS01000181">
    <property type="protein sequence ID" value="KAA8898639.1"/>
    <property type="molecule type" value="Genomic_DNA"/>
</dbReference>
<evidence type="ECO:0000313" key="2">
    <source>
        <dbReference type="EMBL" id="KAA8898639.1"/>
    </source>
</evidence>
<gene>
    <name evidence="2" type="ORF">FN846DRAFT_205956</name>
</gene>
<dbReference type="InParanoid" id="A0A5J5EN45"/>
<name>A0A5J5EN45_9PEZI</name>